<dbReference type="SUPFAM" id="SSF56801">
    <property type="entry name" value="Acetyl-CoA synthetase-like"/>
    <property type="match status" value="1"/>
</dbReference>
<dbReference type="EMBL" id="LKMD01000108">
    <property type="protein sequence ID" value="PIA89237.1"/>
    <property type="molecule type" value="Genomic_DNA"/>
</dbReference>
<dbReference type="Gene3D" id="3.40.50.720">
    <property type="entry name" value="NAD(P)-binding Rossmann-like Domain"/>
    <property type="match status" value="1"/>
</dbReference>
<sequence length="1053" mass="115768">MDAHLSNGGHDLPHEVESLPLVLENLAREFPDNIWMKIPLDAELKKGWRDITYRELADAVDAMARWIVREFGIGNGQEAVAYIGINDMRYAVAQIGLIKAGYMALLPSSRNSQEGQTSLLSSTRCRILLHSEDSETSVSVIKQAAPALQALQIPSFDELLRQASASEAATACPIAYTNKSEDRVIVLHTSGSTGLPKPIYHTNGSIAVFKQVPQVPAPHGRQGVYAIVLESDTLSFSVAPYFHLMGASRIWTSLLCRHSICCLPPGKPPTSEIIIKILNETRPKTWATPPSIIEELVHTPGGLEALTNVKYVIIAGGPLAQSVGERVSEHTRLVNAIGSTEAGFIVALLPEDKADWLYFEFMAGSGVCMDHQGASLYEMTIRPTGDRRYQTVFHTFPSVTEWRTKDLFVEHATKKGLWLYKGRKDDVLVLSNGEKFNPVGFEKSLEGHALIKGALVVGQARFQTGLLIEPDWNSCGHRDRDLSELVEELWPFIEQANKAAPAHGRVWKSKVAIAKRDKPFKRAPKGTIMRRQTTNLYAAEIEALYSNEGTFDELGPLLVDRNVGINPAMEYLRKAFKAKGFEMPDDVSPDADIFSYGIDSLQVMALSSILSHGIGKPVSPRVIYGHPTIRSLAEHLTEVEDDTSARLSREQVMEAMIKKYSHDLPSRSTKGTPALNEHTVLLTGSTGSLGGHVLEELINSPSVAHVYALNRSTDAEARQAKQFKSRGLSIDGLRKVTFLTADFGREHFGLDSRVYDTMLQSVDILVHNAWAVDFNKTLASYEGVHIAGTRRAVDFCIQSKYNAQIVFISSIASVGNWFHDHPKETIAEQKAIPEEIPKSHSVALPQGYGESKHVASMILAHAANTAGIPATIVRAGQLSGSVTSTAEWNRQEWLPSIIITSKALGLIPESLGVQDTVDWVPMDLAAQAVVEMALARAHDPAGLDITHLSNPRTASWKALIPAVREALERETGRKMAVVPFREWLEALRASPVTPAEIEKKPGLKLLEFYEGMASSGTQQPSMATTHTQELSSTVRDMAAIDGALMTKWLREWQ</sequence>
<evidence type="ECO:0000313" key="7">
    <source>
        <dbReference type="Proteomes" id="UP001302367"/>
    </source>
</evidence>
<dbReference type="SUPFAM" id="SSF47336">
    <property type="entry name" value="ACP-like"/>
    <property type="match status" value="1"/>
</dbReference>
<dbReference type="Pfam" id="PF23562">
    <property type="entry name" value="AMP-binding_C_3"/>
    <property type="match status" value="1"/>
</dbReference>
<dbReference type="Pfam" id="PF07993">
    <property type="entry name" value="NAD_binding_4"/>
    <property type="match status" value="1"/>
</dbReference>
<dbReference type="InterPro" id="IPR000873">
    <property type="entry name" value="AMP-dep_synth/lig_dom"/>
</dbReference>
<reference evidence="4 6" key="1">
    <citation type="submission" date="2015-10" db="EMBL/GenBank/DDBJ databases">
        <title>The cercosporin biosynthetic gene cluster was horizontally transferred to several fungal lineages and shown to be expanded in Cercospora beticola based on microsynteny with recipient genomes.</title>
        <authorList>
            <person name="De Jonge R."/>
            <person name="Ebert M.K."/>
            <person name="Suttle J.C."/>
            <person name="Jurick Ii W.M."/>
            <person name="Secor G.A."/>
            <person name="Thomma B.P."/>
            <person name="Van De Peer Y."/>
            <person name="Bolton M.D."/>
        </authorList>
    </citation>
    <scope>NUCLEOTIDE SEQUENCE [LARGE SCALE GENOMIC DNA]</scope>
    <source>
        <strain evidence="4 6">09-40</strain>
    </source>
</reference>
<dbReference type="Gene3D" id="3.40.50.12780">
    <property type="entry name" value="N-terminal domain of ligase-like"/>
    <property type="match status" value="1"/>
</dbReference>
<organism evidence="4 6">
    <name type="scientific">Cercospora beticola</name>
    <name type="common">Sugarbeet leaf spot fungus</name>
    <dbReference type="NCBI Taxonomy" id="122368"/>
    <lineage>
        <taxon>Eukaryota</taxon>
        <taxon>Fungi</taxon>
        <taxon>Dikarya</taxon>
        <taxon>Ascomycota</taxon>
        <taxon>Pezizomycotina</taxon>
        <taxon>Dothideomycetes</taxon>
        <taxon>Dothideomycetidae</taxon>
        <taxon>Mycosphaerellales</taxon>
        <taxon>Mycosphaerellaceae</taxon>
        <taxon>Cercospora</taxon>
    </lineage>
</organism>
<dbReference type="PANTHER" id="PTHR43439:SF2">
    <property type="entry name" value="ENZYME, PUTATIVE (JCVI)-RELATED"/>
    <property type="match status" value="1"/>
</dbReference>
<evidence type="ECO:0000313" key="6">
    <source>
        <dbReference type="Proteomes" id="UP000230605"/>
    </source>
</evidence>
<keyword evidence="1" id="KW-0596">Phosphopantetheine</keyword>
<name>A0A2G5H9N1_CERBT</name>
<dbReference type="Gene3D" id="1.10.1200.10">
    <property type="entry name" value="ACP-like"/>
    <property type="match status" value="1"/>
</dbReference>
<dbReference type="PROSITE" id="PS50075">
    <property type="entry name" value="CARRIER"/>
    <property type="match status" value="1"/>
</dbReference>
<dbReference type="GO" id="GO:0031177">
    <property type="term" value="F:phosphopantetheine binding"/>
    <property type="evidence" value="ECO:0007669"/>
    <property type="project" value="InterPro"/>
</dbReference>
<dbReference type="SUPFAM" id="SSF51735">
    <property type="entry name" value="NAD(P)-binding Rossmann-fold domains"/>
    <property type="match status" value="1"/>
</dbReference>
<dbReference type="Proteomes" id="UP000230605">
    <property type="component" value="Chromosome 5"/>
</dbReference>
<evidence type="ECO:0000256" key="2">
    <source>
        <dbReference type="ARBA" id="ARBA00022553"/>
    </source>
</evidence>
<dbReference type="InterPro" id="IPR020806">
    <property type="entry name" value="PKS_PP-bd"/>
</dbReference>
<dbReference type="InterPro" id="IPR006162">
    <property type="entry name" value="Ppantetheine_attach_site"/>
</dbReference>
<dbReference type="SMART" id="SM00823">
    <property type="entry name" value="PKS_PP"/>
    <property type="match status" value="1"/>
</dbReference>
<evidence type="ECO:0000256" key="1">
    <source>
        <dbReference type="ARBA" id="ARBA00022450"/>
    </source>
</evidence>
<dbReference type="AlphaFoldDB" id="A0A2G5H9N1"/>
<dbReference type="InterPro" id="IPR009081">
    <property type="entry name" value="PP-bd_ACP"/>
</dbReference>
<evidence type="ECO:0000313" key="4">
    <source>
        <dbReference type="EMBL" id="PIA89237.1"/>
    </source>
</evidence>
<dbReference type="Pfam" id="PF00501">
    <property type="entry name" value="AMP-binding"/>
    <property type="match status" value="1"/>
</dbReference>
<evidence type="ECO:0000259" key="3">
    <source>
        <dbReference type="PROSITE" id="PS50075"/>
    </source>
</evidence>
<keyword evidence="7" id="KW-1185">Reference proteome</keyword>
<dbReference type="InterPro" id="IPR036291">
    <property type="entry name" value="NAD(P)-bd_dom_sf"/>
</dbReference>
<dbReference type="InterPro" id="IPR051414">
    <property type="entry name" value="Adenylate-forming_Reductase"/>
</dbReference>
<dbReference type="Pfam" id="PF00550">
    <property type="entry name" value="PP-binding"/>
    <property type="match status" value="1"/>
</dbReference>
<dbReference type="OrthoDB" id="429813at2759"/>
<dbReference type="PROSITE" id="PS00455">
    <property type="entry name" value="AMP_BINDING"/>
    <property type="match status" value="1"/>
</dbReference>
<proteinExistence type="predicted"/>
<accession>A0A2G5H9N1</accession>
<keyword evidence="2" id="KW-0597">Phosphoprotein</keyword>
<dbReference type="PANTHER" id="PTHR43439">
    <property type="entry name" value="PHENYLACETATE-COENZYME A LIGASE"/>
    <property type="match status" value="1"/>
</dbReference>
<dbReference type="InterPro" id="IPR020845">
    <property type="entry name" value="AMP-binding_CS"/>
</dbReference>
<gene>
    <name evidence="4" type="ORF">CB0940_07186</name>
    <name evidence="5" type="ORF">RHO25_007751</name>
</gene>
<protein>
    <recommendedName>
        <fullName evidence="3">Carrier domain-containing protein</fullName>
    </recommendedName>
</protein>
<evidence type="ECO:0000313" key="5">
    <source>
        <dbReference type="EMBL" id="WPB03114.1"/>
    </source>
</evidence>
<dbReference type="InterPro" id="IPR013120">
    <property type="entry name" value="FAR_NAD-bd"/>
</dbReference>
<dbReference type="Proteomes" id="UP001302367">
    <property type="component" value="Chromosome 5"/>
</dbReference>
<dbReference type="InterPro" id="IPR042099">
    <property type="entry name" value="ANL_N_sf"/>
</dbReference>
<dbReference type="PROSITE" id="PS00012">
    <property type="entry name" value="PHOSPHOPANTETHEINE"/>
    <property type="match status" value="1"/>
</dbReference>
<reference evidence="5 7" key="2">
    <citation type="submission" date="2023-09" db="EMBL/GenBank/DDBJ databases">
        <title>Complete-Gapless Cercospora beticola genome.</title>
        <authorList>
            <person name="Wyatt N.A."/>
            <person name="Spanner R.E."/>
            <person name="Bolton M.D."/>
        </authorList>
    </citation>
    <scope>NUCLEOTIDE SEQUENCE [LARGE SCALE GENOMIC DNA]</scope>
    <source>
        <strain evidence="5">Cb09-40</strain>
    </source>
</reference>
<dbReference type="InterPro" id="IPR036736">
    <property type="entry name" value="ACP-like_sf"/>
</dbReference>
<feature type="domain" description="Carrier" evidence="3">
    <location>
        <begin position="566"/>
        <end position="640"/>
    </location>
</feature>
<dbReference type="EMBL" id="CP134188">
    <property type="protein sequence ID" value="WPB03114.1"/>
    <property type="molecule type" value="Genomic_DNA"/>
</dbReference>